<evidence type="ECO:0000256" key="3">
    <source>
        <dbReference type="ARBA" id="ARBA00008731"/>
    </source>
</evidence>
<feature type="transmembrane region" description="Helical" evidence="11">
    <location>
        <begin position="44"/>
        <end position="64"/>
    </location>
</feature>
<dbReference type="EMBL" id="BQXO01000002">
    <property type="protein sequence ID" value="GKT05547.1"/>
    <property type="molecule type" value="Genomic_DNA"/>
</dbReference>
<feature type="domain" description="Cation efflux protein transmembrane" evidence="12">
    <location>
        <begin position="23"/>
        <end position="199"/>
    </location>
</feature>
<evidence type="ECO:0000256" key="5">
    <source>
        <dbReference type="ARBA" id="ARBA00022753"/>
    </source>
</evidence>
<keyword evidence="7 11" id="KW-1133">Transmembrane helix</keyword>
<dbReference type="SUPFAM" id="SSF161111">
    <property type="entry name" value="Cation efflux protein transmembrane domain-like"/>
    <property type="match status" value="1"/>
</dbReference>
<evidence type="ECO:0000256" key="6">
    <source>
        <dbReference type="ARBA" id="ARBA00022833"/>
    </source>
</evidence>
<feature type="transmembrane region" description="Helical" evidence="11">
    <location>
        <begin position="155"/>
        <end position="180"/>
    </location>
</feature>
<evidence type="ECO:0000259" key="12">
    <source>
        <dbReference type="Pfam" id="PF01545"/>
    </source>
</evidence>
<keyword evidence="4 11" id="KW-0812">Transmembrane</keyword>
<feature type="transmembrane region" description="Helical" evidence="11">
    <location>
        <begin position="116"/>
        <end position="134"/>
    </location>
</feature>
<gene>
    <name evidence="13" type="ORF">JCM31185_08360</name>
</gene>
<evidence type="ECO:0000313" key="13">
    <source>
        <dbReference type="EMBL" id="GKT05547.1"/>
    </source>
</evidence>
<evidence type="ECO:0000256" key="8">
    <source>
        <dbReference type="ARBA" id="ARBA00023018"/>
    </source>
</evidence>
<dbReference type="Gene3D" id="1.20.1510.10">
    <property type="entry name" value="Cation efflux protein transmembrane domain"/>
    <property type="match status" value="1"/>
</dbReference>
<evidence type="ECO:0000256" key="2">
    <source>
        <dbReference type="ARBA" id="ARBA00004644"/>
    </source>
</evidence>
<dbReference type="Pfam" id="PF01545">
    <property type="entry name" value="Cation_efflux"/>
    <property type="match status" value="1"/>
</dbReference>
<dbReference type="RefSeq" id="WP_407882879.1">
    <property type="nucleotide sequence ID" value="NZ_BQXO01000002.1"/>
</dbReference>
<evidence type="ECO:0000256" key="11">
    <source>
        <dbReference type="SAM" id="Phobius"/>
    </source>
</evidence>
<keyword evidence="9 11" id="KW-0472">Membrane</keyword>
<keyword evidence="5" id="KW-0967">Endosome</keyword>
<comment type="similarity">
    <text evidence="3">Belongs to the TMEM163 family.</text>
</comment>
<comment type="caution">
    <text evidence="13">The sequence shown here is derived from an EMBL/GenBank/DDBJ whole genome shotgun (WGS) entry which is preliminary data.</text>
</comment>
<reference evidence="13 14" key="1">
    <citation type="submission" date="2022-03" db="EMBL/GenBank/DDBJ databases">
        <title>Draft genome sequence of Furfurilactobacillus curtus JCM 31185.</title>
        <authorList>
            <person name="Suzuki S."/>
            <person name="Endo A."/>
            <person name="Kajikawa A."/>
        </authorList>
    </citation>
    <scope>NUCLEOTIDE SEQUENCE [LARGE SCALE GENOMIC DNA]</scope>
    <source>
        <strain evidence="13 14">JCM 31185</strain>
    </source>
</reference>
<dbReference type="InterPro" id="IPR027469">
    <property type="entry name" value="Cation_efflux_TMD_sf"/>
</dbReference>
<proteinExistence type="inferred from homology"/>
<evidence type="ECO:0000256" key="9">
    <source>
        <dbReference type="ARBA" id="ARBA00023136"/>
    </source>
</evidence>
<evidence type="ECO:0000313" key="14">
    <source>
        <dbReference type="Proteomes" id="UP001628078"/>
    </source>
</evidence>
<keyword evidence="10" id="KW-0968">Cytoplasmic vesicle</keyword>
<dbReference type="InterPro" id="IPR026765">
    <property type="entry name" value="Tmem163"/>
</dbReference>
<feature type="transmembrane region" description="Helical" evidence="11">
    <location>
        <begin position="85"/>
        <end position="104"/>
    </location>
</feature>
<evidence type="ECO:0000256" key="7">
    <source>
        <dbReference type="ARBA" id="ARBA00022989"/>
    </source>
</evidence>
<comment type="subcellular location">
    <subcellularLocation>
        <location evidence="2">Cytoplasmic vesicle</location>
        <location evidence="2">Secretory vesicle</location>
        <location evidence="2">Synaptic vesicle membrane</location>
        <topology evidence="2">Multi-pass membrane protein</topology>
    </subcellularLocation>
    <subcellularLocation>
        <location evidence="1">Early endosome membrane</location>
    </subcellularLocation>
</comment>
<keyword evidence="8" id="KW-0770">Synapse</keyword>
<keyword evidence="6" id="KW-0862">Zinc</keyword>
<evidence type="ECO:0000256" key="10">
    <source>
        <dbReference type="ARBA" id="ARBA00023329"/>
    </source>
</evidence>
<evidence type="ECO:0000256" key="4">
    <source>
        <dbReference type="ARBA" id="ARBA00022692"/>
    </source>
</evidence>
<dbReference type="Proteomes" id="UP001628078">
    <property type="component" value="Unassembled WGS sequence"/>
</dbReference>
<organism evidence="13 14">
    <name type="scientific">Furfurilactobacillus curtus</name>
    <dbReference type="NCBI Taxonomy" id="1746200"/>
    <lineage>
        <taxon>Bacteria</taxon>
        <taxon>Bacillati</taxon>
        <taxon>Bacillota</taxon>
        <taxon>Bacilli</taxon>
        <taxon>Lactobacillales</taxon>
        <taxon>Lactobacillaceae</taxon>
        <taxon>Furfurilactobacillus</taxon>
    </lineage>
</organism>
<sequence>MDTNVKTRYITQGLHTEYFSVAWMAFEFLVGLCAGIKAGSILLVAFGLDSFLEIIAGITLVWRLRQEQAGASKERIEQAERRSGRIVGGILLLLAVYVTLTAGYNLLTHQAPESSFSGMAIAIASVLLMPILTIRKRSLGKKINSLALIEDGMCNITCAYMAATVLIGAMVTALLGWWWADSIGALVLVYFIASEGWEAFHGED</sequence>
<dbReference type="PANTHER" id="PTHR31937:SF2">
    <property type="entry name" value="TRANSMEMBRANE PROTEIN 163"/>
    <property type="match status" value="1"/>
</dbReference>
<dbReference type="InterPro" id="IPR058533">
    <property type="entry name" value="Cation_efflux_TM"/>
</dbReference>
<evidence type="ECO:0000256" key="1">
    <source>
        <dbReference type="ARBA" id="ARBA00004146"/>
    </source>
</evidence>
<name>A0ABQ5JRX5_9LACO</name>
<protein>
    <submittedName>
        <fullName evidence="13">Membrane protein</fullName>
    </submittedName>
</protein>
<dbReference type="PANTHER" id="PTHR31937">
    <property type="entry name" value="TRANSMEMBRANE PROTEIN 163"/>
    <property type="match status" value="1"/>
</dbReference>
<accession>A0ABQ5JRX5</accession>
<keyword evidence="14" id="KW-1185">Reference proteome</keyword>
<feature type="transmembrane region" description="Helical" evidence="11">
    <location>
        <begin position="21"/>
        <end position="38"/>
    </location>
</feature>